<evidence type="ECO:0000256" key="2">
    <source>
        <dbReference type="ARBA" id="ARBA00006555"/>
    </source>
</evidence>
<keyword evidence="9" id="KW-0472">Membrane</keyword>
<evidence type="ECO:0000256" key="5">
    <source>
        <dbReference type="ARBA" id="ARBA00022519"/>
    </source>
</evidence>
<dbReference type="InterPro" id="IPR037682">
    <property type="entry name" value="TonB_C"/>
</dbReference>
<dbReference type="OrthoDB" id="9792439at2"/>
<evidence type="ECO:0000313" key="12">
    <source>
        <dbReference type="EMBL" id="TFZ00484.1"/>
    </source>
</evidence>
<keyword evidence="8" id="KW-1133">Transmembrane helix</keyword>
<name>A0A4Z0BPX4_9BURK</name>
<keyword evidence="4" id="KW-1003">Cell membrane</keyword>
<proteinExistence type="inferred from homology"/>
<comment type="similarity">
    <text evidence="2">Belongs to the TonB family.</text>
</comment>
<reference evidence="12 13" key="1">
    <citation type="submission" date="2019-03" db="EMBL/GenBank/DDBJ databases">
        <title>Ramlibacter henchirensis DSM 14656, whole genome shotgun sequence.</title>
        <authorList>
            <person name="Zhang X."/>
            <person name="Feng G."/>
            <person name="Zhu H."/>
        </authorList>
    </citation>
    <scope>NUCLEOTIDE SEQUENCE [LARGE SCALE GENOMIC DNA]</scope>
    <source>
        <strain evidence="12 13">DSM 14656</strain>
    </source>
</reference>
<dbReference type="Proteomes" id="UP000298180">
    <property type="component" value="Unassembled WGS sequence"/>
</dbReference>
<evidence type="ECO:0000256" key="10">
    <source>
        <dbReference type="SAM" id="MobiDB-lite"/>
    </source>
</evidence>
<dbReference type="EMBL" id="SMLM01000003">
    <property type="protein sequence ID" value="TFZ00484.1"/>
    <property type="molecule type" value="Genomic_DNA"/>
</dbReference>
<feature type="compositionally biased region" description="Pro residues" evidence="10">
    <location>
        <begin position="119"/>
        <end position="146"/>
    </location>
</feature>
<evidence type="ECO:0000256" key="7">
    <source>
        <dbReference type="ARBA" id="ARBA00022927"/>
    </source>
</evidence>
<dbReference type="PROSITE" id="PS52015">
    <property type="entry name" value="TONB_CTD"/>
    <property type="match status" value="1"/>
</dbReference>
<keyword evidence="5" id="KW-0997">Cell inner membrane</keyword>
<evidence type="ECO:0000256" key="6">
    <source>
        <dbReference type="ARBA" id="ARBA00022692"/>
    </source>
</evidence>
<dbReference type="GO" id="GO:0015031">
    <property type="term" value="P:protein transport"/>
    <property type="evidence" value="ECO:0007669"/>
    <property type="project" value="UniProtKB-KW"/>
</dbReference>
<dbReference type="PANTHER" id="PTHR33446">
    <property type="entry name" value="PROTEIN TONB-RELATED"/>
    <property type="match status" value="1"/>
</dbReference>
<feature type="compositionally biased region" description="Pro residues" evidence="10">
    <location>
        <begin position="61"/>
        <end position="111"/>
    </location>
</feature>
<dbReference type="GO" id="GO:0031992">
    <property type="term" value="F:energy transducer activity"/>
    <property type="evidence" value="ECO:0007669"/>
    <property type="project" value="TreeGrafter"/>
</dbReference>
<dbReference type="InterPro" id="IPR051045">
    <property type="entry name" value="TonB-dependent_transducer"/>
</dbReference>
<protein>
    <submittedName>
        <fullName evidence="12">Energy transducer TonB</fullName>
    </submittedName>
</protein>
<dbReference type="Gene3D" id="3.30.1150.10">
    <property type="match status" value="1"/>
</dbReference>
<evidence type="ECO:0000256" key="3">
    <source>
        <dbReference type="ARBA" id="ARBA00022448"/>
    </source>
</evidence>
<comment type="subcellular location">
    <subcellularLocation>
        <location evidence="1">Cell inner membrane</location>
        <topology evidence="1">Single-pass membrane protein</topology>
        <orientation evidence="1">Periplasmic side</orientation>
    </subcellularLocation>
</comment>
<dbReference type="InterPro" id="IPR006260">
    <property type="entry name" value="TonB/TolA_C"/>
</dbReference>
<dbReference type="NCBIfam" id="TIGR01352">
    <property type="entry name" value="tonB_Cterm"/>
    <property type="match status" value="1"/>
</dbReference>
<sequence length="241" mass="25309">MGSSATSFPVSDLRRHRNTAIATGVVLFHAAALWALQSGLLRRAVEVIVPVEVLAQIVEPPQPKIDPPAPPPPRPQPPAPAPPPKPAPVRKVQPPPPPKPMAVPSPVPAPQAPVGVTTPQPPAPPIPAPVAEAPPAPPAPPAPAAPPRIELPSSSAEYLQNPPPAYPAMSRRLGEQGQVMVRVLIGADGSAQQAQVTRSSGYERLDQAALNAVLKWRYVPGKRGGVPEAMWFNVPINFVLE</sequence>
<evidence type="ECO:0000256" key="1">
    <source>
        <dbReference type="ARBA" id="ARBA00004383"/>
    </source>
</evidence>
<dbReference type="PRINTS" id="PR01217">
    <property type="entry name" value="PRICHEXTENSN"/>
</dbReference>
<dbReference type="SUPFAM" id="SSF74653">
    <property type="entry name" value="TolA/TonB C-terminal domain"/>
    <property type="match status" value="1"/>
</dbReference>
<keyword evidence="7" id="KW-0653">Protein transport</keyword>
<evidence type="ECO:0000256" key="9">
    <source>
        <dbReference type="ARBA" id="ARBA00023136"/>
    </source>
</evidence>
<dbReference type="RefSeq" id="WP_135264825.1">
    <property type="nucleotide sequence ID" value="NZ_SMLM01000003.1"/>
</dbReference>
<comment type="caution">
    <text evidence="12">The sequence shown here is derived from an EMBL/GenBank/DDBJ whole genome shotgun (WGS) entry which is preliminary data.</text>
</comment>
<dbReference type="PANTHER" id="PTHR33446:SF2">
    <property type="entry name" value="PROTEIN TONB"/>
    <property type="match status" value="1"/>
</dbReference>
<evidence type="ECO:0000256" key="8">
    <source>
        <dbReference type="ARBA" id="ARBA00022989"/>
    </source>
</evidence>
<evidence type="ECO:0000256" key="4">
    <source>
        <dbReference type="ARBA" id="ARBA00022475"/>
    </source>
</evidence>
<accession>A0A4Z0BPX4</accession>
<dbReference type="Pfam" id="PF03544">
    <property type="entry name" value="TonB_C"/>
    <property type="match status" value="1"/>
</dbReference>
<gene>
    <name evidence="12" type="ORF">EZ313_18670</name>
</gene>
<dbReference type="GO" id="GO:0055085">
    <property type="term" value="P:transmembrane transport"/>
    <property type="evidence" value="ECO:0007669"/>
    <property type="project" value="InterPro"/>
</dbReference>
<evidence type="ECO:0000313" key="13">
    <source>
        <dbReference type="Proteomes" id="UP000298180"/>
    </source>
</evidence>
<organism evidence="12 13">
    <name type="scientific">Ramlibacter henchirensis</name>
    <dbReference type="NCBI Taxonomy" id="204072"/>
    <lineage>
        <taxon>Bacteria</taxon>
        <taxon>Pseudomonadati</taxon>
        <taxon>Pseudomonadota</taxon>
        <taxon>Betaproteobacteria</taxon>
        <taxon>Burkholderiales</taxon>
        <taxon>Comamonadaceae</taxon>
        <taxon>Ramlibacter</taxon>
    </lineage>
</organism>
<feature type="domain" description="TonB C-terminal" evidence="11">
    <location>
        <begin position="151"/>
        <end position="241"/>
    </location>
</feature>
<feature type="region of interest" description="Disordered" evidence="10">
    <location>
        <begin position="61"/>
        <end position="149"/>
    </location>
</feature>
<dbReference type="AlphaFoldDB" id="A0A4Z0BPX4"/>
<keyword evidence="13" id="KW-1185">Reference proteome</keyword>
<keyword evidence="3" id="KW-0813">Transport</keyword>
<keyword evidence="6" id="KW-0812">Transmembrane</keyword>
<dbReference type="GO" id="GO:0098797">
    <property type="term" value="C:plasma membrane protein complex"/>
    <property type="evidence" value="ECO:0007669"/>
    <property type="project" value="TreeGrafter"/>
</dbReference>
<evidence type="ECO:0000259" key="11">
    <source>
        <dbReference type="PROSITE" id="PS52015"/>
    </source>
</evidence>